<dbReference type="Gene3D" id="3.40.50.2300">
    <property type="match status" value="1"/>
</dbReference>
<dbReference type="GO" id="GO:0003723">
    <property type="term" value="F:RNA binding"/>
    <property type="evidence" value="ECO:0007669"/>
    <property type="project" value="UniProtKB-KW"/>
</dbReference>
<dbReference type="GO" id="GO:0030154">
    <property type="term" value="P:cell differentiation"/>
    <property type="evidence" value="ECO:0007669"/>
    <property type="project" value="UniProtKB-KW"/>
</dbReference>
<feature type="compositionally biased region" description="Basic and acidic residues" evidence="10">
    <location>
        <begin position="55"/>
        <end position="68"/>
    </location>
</feature>
<evidence type="ECO:0008006" key="15">
    <source>
        <dbReference type="Google" id="ProtNLM"/>
    </source>
</evidence>
<keyword evidence="5" id="KW-0810">Translation regulation</keyword>
<gene>
    <name evidence="13" type="ORF">GSOID_T00000293001</name>
</gene>
<keyword evidence="6" id="KW-0694">RNA-binding</keyword>
<dbReference type="OrthoDB" id="445936at2759"/>
<dbReference type="SUPFAM" id="SSF101690">
    <property type="entry name" value="PAZ domain"/>
    <property type="match status" value="1"/>
</dbReference>
<dbReference type="CDD" id="cd04658">
    <property type="entry name" value="Piwi_piwi-like_Euk"/>
    <property type="match status" value="1"/>
</dbReference>
<evidence type="ECO:0000256" key="8">
    <source>
        <dbReference type="ARBA" id="ARBA00023254"/>
    </source>
</evidence>
<dbReference type="InterPro" id="IPR003100">
    <property type="entry name" value="PAZ_dom"/>
</dbReference>
<dbReference type="EMBL" id="FN653015">
    <property type="protein sequence ID" value="CBY20303.1"/>
    <property type="molecule type" value="Genomic_DNA"/>
</dbReference>
<dbReference type="FunFam" id="3.30.420.10:FF:000014">
    <property type="entry name" value="Piwi-like RNA-mediated gene silencing 1"/>
    <property type="match status" value="1"/>
</dbReference>
<reference evidence="13" key="1">
    <citation type="journal article" date="2010" name="Science">
        <title>Plasticity of animal genome architecture unmasked by rapid evolution of a pelagic tunicate.</title>
        <authorList>
            <person name="Denoeud F."/>
            <person name="Henriet S."/>
            <person name="Mungpakdee S."/>
            <person name="Aury J.M."/>
            <person name="Da Silva C."/>
            <person name="Brinkmann H."/>
            <person name="Mikhaleva J."/>
            <person name="Olsen L.C."/>
            <person name="Jubin C."/>
            <person name="Canestro C."/>
            <person name="Bouquet J.M."/>
            <person name="Danks G."/>
            <person name="Poulain J."/>
            <person name="Campsteijn C."/>
            <person name="Adamski M."/>
            <person name="Cross I."/>
            <person name="Yadetie F."/>
            <person name="Muffato M."/>
            <person name="Louis A."/>
            <person name="Butcher S."/>
            <person name="Tsagkogeorga G."/>
            <person name="Konrad A."/>
            <person name="Singh S."/>
            <person name="Jensen M.F."/>
            <person name="Cong E.H."/>
            <person name="Eikeseth-Otteraa H."/>
            <person name="Noel B."/>
            <person name="Anthouard V."/>
            <person name="Porcel B.M."/>
            <person name="Kachouri-Lafond R."/>
            <person name="Nishino A."/>
            <person name="Ugolini M."/>
            <person name="Chourrout P."/>
            <person name="Nishida H."/>
            <person name="Aasland R."/>
            <person name="Huzurbazar S."/>
            <person name="Westhof E."/>
            <person name="Delsuc F."/>
            <person name="Lehrach H."/>
            <person name="Reinhardt R."/>
            <person name="Weissenbach J."/>
            <person name="Roy S.W."/>
            <person name="Artiguenave F."/>
            <person name="Postlethwait J.H."/>
            <person name="Manak J.R."/>
            <person name="Thompson E.M."/>
            <person name="Jaillon O."/>
            <person name="Du Pasquier L."/>
            <person name="Boudinot P."/>
            <person name="Liberles D.A."/>
            <person name="Volff J.N."/>
            <person name="Philippe H."/>
            <person name="Lenhard B."/>
            <person name="Roest Crollius H."/>
            <person name="Wincker P."/>
            <person name="Chourrout D."/>
        </authorList>
    </citation>
    <scope>NUCLEOTIDE SEQUENCE [LARGE SCALE GENOMIC DNA]</scope>
</reference>
<evidence type="ECO:0000256" key="3">
    <source>
        <dbReference type="ARBA" id="ARBA00022490"/>
    </source>
</evidence>
<evidence type="ECO:0000256" key="5">
    <source>
        <dbReference type="ARBA" id="ARBA00022845"/>
    </source>
</evidence>
<comment type="subcellular location">
    <subcellularLocation>
        <location evidence="1">Cytoplasm</location>
    </subcellularLocation>
</comment>
<evidence type="ECO:0000256" key="1">
    <source>
        <dbReference type="ARBA" id="ARBA00004496"/>
    </source>
</evidence>
<evidence type="ECO:0000313" key="13">
    <source>
        <dbReference type="EMBL" id="CBY20303.1"/>
    </source>
</evidence>
<evidence type="ECO:0000256" key="2">
    <source>
        <dbReference type="ARBA" id="ARBA00022473"/>
    </source>
</evidence>
<dbReference type="SUPFAM" id="SSF53098">
    <property type="entry name" value="Ribonuclease H-like"/>
    <property type="match status" value="1"/>
</dbReference>
<evidence type="ECO:0000313" key="14">
    <source>
        <dbReference type="Proteomes" id="UP000001307"/>
    </source>
</evidence>
<evidence type="ECO:0000256" key="7">
    <source>
        <dbReference type="ARBA" id="ARBA00023158"/>
    </source>
</evidence>
<evidence type="ECO:0000256" key="4">
    <source>
        <dbReference type="ARBA" id="ARBA00022782"/>
    </source>
</evidence>
<dbReference type="AlphaFoldDB" id="E4WRC2"/>
<evidence type="ECO:0000256" key="6">
    <source>
        <dbReference type="ARBA" id="ARBA00022884"/>
    </source>
</evidence>
<feature type="compositionally biased region" description="Polar residues" evidence="10">
    <location>
        <begin position="69"/>
        <end position="89"/>
    </location>
</feature>
<keyword evidence="3" id="KW-0963">Cytoplasm</keyword>
<dbReference type="Pfam" id="PF02170">
    <property type="entry name" value="PAZ"/>
    <property type="match status" value="1"/>
</dbReference>
<dbReference type="PROSITE" id="PS50822">
    <property type="entry name" value="PIWI"/>
    <property type="match status" value="1"/>
</dbReference>
<dbReference type="Proteomes" id="UP000001307">
    <property type="component" value="Unassembled WGS sequence"/>
</dbReference>
<organism evidence="13">
    <name type="scientific">Oikopleura dioica</name>
    <name type="common">Tunicate</name>
    <dbReference type="NCBI Taxonomy" id="34765"/>
    <lineage>
        <taxon>Eukaryota</taxon>
        <taxon>Metazoa</taxon>
        <taxon>Chordata</taxon>
        <taxon>Tunicata</taxon>
        <taxon>Appendicularia</taxon>
        <taxon>Copelata</taxon>
        <taxon>Oikopleuridae</taxon>
        <taxon>Oikopleura</taxon>
    </lineage>
</organism>
<sequence length="936" mass="107905">MERRAGIGRGRLGAARAPPQPETREMQAQSIEQITQGLQNATVGGRYRPSARPPRLNERPSHREERSTDSGNYSGPPSDPSSPEHQSLAQRVRAEVKTKEQKLMEDDMFDQGAHLQPAMKQKIEEGKFYGTSGTEVMLSSNFYRVDMRNMMRDERGRDVSWYQYRVDFKPAVDDVQKREELIDYIAENNTDIFPPLYIFEGTMIFAFSSLDEKKSKFIVKAKEKSIEVSLTLSNTFVPNNPLGVQVMNLINRKNIKDNLQLEQVQRSFFIKDRAIQVFSGGKTFEVWPGYSFAINTYEAGLFMVANIRAKVIPNYTVMDVLKATFQEAAEAVRSKPHLKNIESTKRIIGIQVRTHYNNKTYRIDDIAWDLSPQSEVRKADGKLFNFMDFFQDQYQIQIEEAVQPLLINRPKKRQQRRAVGADTNYLLPELCNLTGLDERTRKDFRVMRDLAVHTRKSPQMRSNELRKLIKYMKGKSQTQAAYMDRWGMMIGNKDQNPGNEEELFQVRGRELPPEELIMKCRGTGVLKTLQGSKEGDWDRTIKDWHMIETGSLENWGFVCTRRDQKRGSQFFSHLKDQGSKIGFRIEAPLVHVAETDRKDDINNAIASIFQNHYHNGVNTEMIFVLLPSRKADVYANVKLACMRRDRPVMSQCLLTSTIMADDKIAAVAFKVAMQMSCKLGGVPWQVKINLKNTMIIGIDTYHDTDRKGKNLTGFVSSYNKNATKWYSQTVQMCSKQEISDGLTHMMEGALEAWRYYNNNQLPDRIIIYRDGVGDGQLSYIHDHEVSKTSLFNLMIQILKRQLTKLTILLKLEKKQINQRFFRMNENGEEDNPYPGTVVDSKITRRDMYDFLLVSQKVRQGTVTPVHYNVIYDSTLNLNADKIQMISYKLTHLYFNWPGTIRVPAPCQYAHKLATLIGDHIHTEITDVEFASKPFYL</sequence>
<feature type="region of interest" description="Disordered" evidence="10">
    <location>
        <begin position="1"/>
        <end position="97"/>
    </location>
</feature>
<dbReference type="FunFam" id="2.170.260.10:FF:000003">
    <property type="entry name" value="Piwi-like RNA-mediated gene silencing 2"/>
    <property type="match status" value="1"/>
</dbReference>
<dbReference type="GO" id="GO:0006417">
    <property type="term" value="P:regulation of translation"/>
    <property type="evidence" value="ECO:0007669"/>
    <property type="project" value="UniProtKB-KW"/>
</dbReference>
<keyword evidence="4" id="KW-0221">Differentiation</keyword>
<dbReference type="GO" id="GO:0051321">
    <property type="term" value="P:meiotic cell cycle"/>
    <property type="evidence" value="ECO:0007669"/>
    <property type="project" value="UniProtKB-KW"/>
</dbReference>
<dbReference type="InterPro" id="IPR012337">
    <property type="entry name" value="RNaseH-like_sf"/>
</dbReference>
<dbReference type="Gene3D" id="2.170.260.10">
    <property type="entry name" value="paz domain"/>
    <property type="match status" value="1"/>
</dbReference>
<keyword evidence="7" id="KW-0943">RNA-mediated gene silencing</keyword>
<dbReference type="InterPro" id="IPR003165">
    <property type="entry name" value="Piwi"/>
</dbReference>
<dbReference type="Pfam" id="PF23278">
    <property type="entry name" value="Piwi_N"/>
    <property type="match status" value="1"/>
</dbReference>
<evidence type="ECO:0000259" key="11">
    <source>
        <dbReference type="PROSITE" id="PS50821"/>
    </source>
</evidence>
<dbReference type="Gene3D" id="3.30.420.10">
    <property type="entry name" value="Ribonuclease H-like superfamily/Ribonuclease H"/>
    <property type="match status" value="1"/>
</dbReference>
<proteinExistence type="inferred from homology"/>
<accession>E4WRC2</accession>
<dbReference type="InParanoid" id="E4WRC2"/>
<protein>
    <recommendedName>
        <fullName evidence="15">Piwi-like protein 1</fullName>
    </recommendedName>
</protein>
<feature type="compositionally biased region" description="Polar residues" evidence="10">
    <location>
        <begin position="26"/>
        <end position="42"/>
    </location>
</feature>
<dbReference type="GO" id="GO:0031047">
    <property type="term" value="P:regulatory ncRNA-mediated gene silencing"/>
    <property type="evidence" value="ECO:0007669"/>
    <property type="project" value="UniProtKB-KW"/>
</dbReference>
<keyword evidence="8" id="KW-0469">Meiosis</keyword>
<dbReference type="SMART" id="SM00950">
    <property type="entry name" value="Piwi"/>
    <property type="match status" value="1"/>
</dbReference>
<evidence type="ECO:0000256" key="9">
    <source>
        <dbReference type="ARBA" id="ARBA00038291"/>
    </source>
</evidence>
<name>E4WRC2_OIKDI</name>
<dbReference type="Pfam" id="PF02171">
    <property type="entry name" value="Piwi"/>
    <property type="match status" value="1"/>
</dbReference>
<dbReference type="GO" id="GO:0005737">
    <property type="term" value="C:cytoplasm"/>
    <property type="evidence" value="ECO:0007669"/>
    <property type="project" value="UniProtKB-SubCell"/>
</dbReference>
<dbReference type="CDD" id="cd02845">
    <property type="entry name" value="PAZ_piwi_like"/>
    <property type="match status" value="1"/>
</dbReference>
<dbReference type="InterPro" id="IPR036397">
    <property type="entry name" value="RNaseH_sf"/>
</dbReference>
<feature type="domain" description="PAZ" evidence="11">
    <location>
        <begin position="316"/>
        <end position="435"/>
    </location>
</feature>
<dbReference type="InterPro" id="IPR036085">
    <property type="entry name" value="PAZ_dom_sf"/>
</dbReference>
<keyword evidence="14" id="KW-1185">Reference proteome</keyword>
<evidence type="ECO:0000256" key="10">
    <source>
        <dbReference type="SAM" id="MobiDB-lite"/>
    </source>
</evidence>
<dbReference type="SMART" id="SM00949">
    <property type="entry name" value="PAZ"/>
    <property type="match status" value="1"/>
</dbReference>
<evidence type="ECO:0000259" key="12">
    <source>
        <dbReference type="PROSITE" id="PS50822"/>
    </source>
</evidence>
<feature type="domain" description="Piwi" evidence="12">
    <location>
        <begin position="621"/>
        <end position="921"/>
    </location>
</feature>
<keyword evidence="2" id="KW-0217">Developmental protein</keyword>
<comment type="similarity">
    <text evidence="9">Belongs to the argonaute family. Piwi subfamily.</text>
</comment>
<dbReference type="PROSITE" id="PS50821">
    <property type="entry name" value="PAZ"/>
    <property type="match status" value="1"/>
</dbReference>
<dbReference type="PANTHER" id="PTHR22891">
    <property type="entry name" value="EUKARYOTIC TRANSLATION INITIATION FACTOR 2C"/>
    <property type="match status" value="1"/>
</dbReference>